<protein>
    <submittedName>
        <fullName evidence="2">SapC protein</fullName>
    </submittedName>
</protein>
<keyword evidence="3" id="KW-1185">Reference proteome</keyword>
<dbReference type="EMBL" id="FOUF01000005">
    <property type="protein sequence ID" value="SFM04469.1"/>
    <property type="molecule type" value="Genomic_DNA"/>
</dbReference>
<reference evidence="1" key="2">
    <citation type="submission" date="2021-02" db="EMBL/GenBank/DDBJ databases">
        <authorList>
            <person name="Han P."/>
        </authorList>
    </citation>
    <scope>NUCLEOTIDE SEQUENCE</scope>
    <source>
        <strain evidence="1">Nitrosomonas nitrosa 18-3D</strain>
    </source>
</reference>
<dbReference type="Proteomes" id="UP000601736">
    <property type="component" value="Unassembled WGS sequence"/>
</dbReference>
<evidence type="ECO:0000313" key="1">
    <source>
        <dbReference type="EMBL" id="CAE6496711.1"/>
    </source>
</evidence>
<dbReference type="Pfam" id="PF07277">
    <property type="entry name" value="SapC"/>
    <property type="match status" value="1"/>
</dbReference>
<sequence>MTENAIQPLSKSRHALQRWRPYRHYDFAANDAVVPIVAAELYKAVMALPIGFVAVESSFVMVAVQGLAAGKNLLVAKDGSWLASYIPAAYRGYPFLLANTSDGKQVLCINEGSGVITDDPDGERFFDDEGNPAKSVLDVLEFLKRVAIAREATKRICAALQKYDLIQPWTIKVQHSANEQQIAGLYRVDEAVLNKLTGDALVELRDIGALQAAYCQLLSIQHLPRLGDLAQAHAKAGIPSTPSGELDLEFLNQGGTLKFDHLN</sequence>
<reference evidence="2 3" key="1">
    <citation type="submission" date="2016-10" db="EMBL/GenBank/DDBJ databases">
        <authorList>
            <person name="de Groot N.N."/>
        </authorList>
    </citation>
    <scope>NUCLEOTIDE SEQUENCE [LARGE SCALE GENOMIC DNA]</scope>
    <source>
        <strain evidence="2 3">Nm146</strain>
    </source>
</reference>
<dbReference type="InterPro" id="IPR010836">
    <property type="entry name" value="SapC"/>
</dbReference>
<dbReference type="AlphaFoldDB" id="A0A1I4MMJ6"/>
<dbReference type="Proteomes" id="UP000199561">
    <property type="component" value="Unassembled WGS sequence"/>
</dbReference>
<evidence type="ECO:0000313" key="3">
    <source>
        <dbReference type="Proteomes" id="UP000199561"/>
    </source>
</evidence>
<accession>A0A1I4MMJ6</accession>
<dbReference type="STRING" id="52442.SAMN05421880_1057"/>
<dbReference type="EMBL" id="CAJNAP010000007">
    <property type="protein sequence ID" value="CAE6496711.1"/>
    <property type="molecule type" value="Genomic_DNA"/>
</dbReference>
<name>A0A1I4MMJ6_9PROT</name>
<organism evidence="2 3">
    <name type="scientific">Nitrosomonas nitrosa</name>
    <dbReference type="NCBI Taxonomy" id="52442"/>
    <lineage>
        <taxon>Bacteria</taxon>
        <taxon>Pseudomonadati</taxon>
        <taxon>Pseudomonadota</taxon>
        <taxon>Betaproteobacteria</taxon>
        <taxon>Nitrosomonadales</taxon>
        <taxon>Nitrosomonadaceae</taxon>
        <taxon>Nitrosomonas</taxon>
    </lineage>
</organism>
<gene>
    <name evidence="1" type="ORF">NMYAN_150004</name>
    <name evidence="2" type="ORF">SAMN05421880_1057</name>
</gene>
<dbReference type="RefSeq" id="WP_090666620.1">
    <property type="nucleotide sequence ID" value="NZ_CAJNAP010000007.1"/>
</dbReference>
<evidence type="ECO:0000313" key="2">
    <source>
        <dbReference type="EMBL" id="SFM04469.1"/>
    </source>
</evidence>
<proteinExistence type="predicted"/>